<evidence type="ECO:0000313" key="2">
    <source>
        <dbReference type="EMBL" id="MFC6064727.1"/>
    </source>
</evidence>
<feature type="chain" id="PRO_5046360684" evidence="1">
    <location>
        <begin position="29"/>
        <end position="73"/>
    </location>
</feature>
<keyword evidence="1" id="KW-0732">Signal</keyword>
<feature type="non-terminal residue" evidence="2">
    <location>
        <position position="73"/>
    </location>
</feature>
<protein>
    <submittedName>
        <fullName evidence="2">Uncharacterized protein</fullName>
    </submittedName>
</protein>
<accession>A0ABW1MMZ0</accession>
<keyword evidence="3" id="KW-1185">Reference proteome</keyword>
<organism evidence="2 3">
    <name type="scientific">Streptomyces ochraceiscleroticus</name>
    <dbReference type="NCBI Taxonomy" id="47761"/>
    <lineage>
        <taxon>Bacteria</taxon>
        <taxon>Bacillati</taxon>
        <taxon>Actinomycetota</taxon>
        <taxon>Actinomycetes</taxon>
        <taxon>Kitasatosporales</taxon>
        <taxon>Streptomycetaceae</taxon>
        <taxon>Streptomyces</taxon>
    </lineage>
</organism>
<proteinExistence type="predicted"/>
<gene>
    <name evidence="2" type="ORF">ACFP4F_19525</name>
</gene>
<feature type="signal peptide" evidence="1">
    <location>
        <begin position="1"/>
        <end position="28"/>
    </location>
</feature>
<comment type="caution">
    <text evidence="2">The sequence shown here is derived from an EMBL/GenBank/DDBJ whole genome shotgun (WGS) entry which is preliminary data.</text>
</comment>
<dbReference type="EMBL" id="JBHSPX010000006">
    <property type="protein sequence ID" value="MFC6064727.1"/>
    <property type="molecule type" value="Genomic_DNA"/>
</dbReference>
<dbReference type="Proteomes" id="UP001596139">
    <property type="component" value="Unassembled WGS sequence"/>
</dbReference>
<reference evidence="3" key="1">
    <citation type="journal article" date="2019" name="Int. J. Syst. Evol. Microbiol.">
        <title>The Global Catalogue of Microorganisms (GCM) 10K type strain sequencing project: providing services to taxonomists for standard genome sequencing and annotation.</title>
        <authorList>
            <consortium name="The Broad Institute Genomics Platform"/>
            <consortium name="The Broad Institute Genome Sequencing Center for Infectious Disease"/>
            <person name="Wu L."/>
            <person name="Ma J."/>
        </authorList>
    </citation>
    <scope>NUCLEOTIDE SEQUENCE [LARGE SCALE GENOMIC DNA]</scope>
    <source>
        <strain evidence="3">CGMCC 1.15180</strain>
    </source>
</reference>
<evidence type="ECO:0000313" key="3">
    <source>
        <dbReference type="Proteomes" id="UP001596139"/>
    </source>
</evidence>
<evidence type="ECO:0000256" key="1">
    <source>
        <dbReference type="SAM" id="SignalP"/>
    </source>
</evidence>
<sequence>MRKFIGRFAATAALTAAAVVPLSGVASAQTPAAAPTTASAAGPCGWGWGYDCWGWHDGWHHHDHNLINVDLGL</sequence>
<name>A0ABW1MMZ0_9ACTN</name>